<dbReference type="Proteomes" id="UP000247078">
    <property type="component" value="Unassembled WGS sequence"/>
</dbReference>
<protein>
    <submittedName>
        <fullName evidence="1">Uncharacterized protein</fullName>
    </submittedName>
</protein>
<proteinExistence type="predicted"/>
<evidence type="ECO:0000313" key="1">
    <source>
        <dbReference type="EMBL" id="PWW43206.1"/>
    </source>
</evidence>
<dbReference type="EMBL" id="QGTZ01000003">
    <property type="protein sequence ID" value="PWW43206.1"/>
    <property type="molecule type" value="Genomic_DNA"/>
</dbReference>
<gene>
    <name evidence="1" type="ORF">DET56_103254</name>
</gene>
<organism evidence="1 2">
    <name type="scientific">Paenibacillus pabuli</name>
    <dbReference type="NCBI Taxonomy" id="1472"/>
    <lineage>
        <taxon>Bacteria</taxon>
        <taxon>Bacillati</taxon>
        <taxon>Bacillota</taxon>
        <taxon>Bacilli</taxon>
        <taxon>Bacillales</taxon>
        <taxon>Paenibacillaceae</taxon>
        <taxon>Paenibacillus</taxon>
    </lineage>
</organism>
<sequence length="99" mass="11404">MDSYDPIKGEIVSRKATDLADIELSTFESYLKEMKVKYEPGIIIRTDKYADFKPPIDGQPLKGKQILEIPASNNNFSGIRDYIDLAKNKYGIEIRFREE</sequence>
<dbReference type="RefSeq" id="WP_181393240.1">
    <property type="nucleotide sequence ID" value="NZ_QGTZ01000003.1"/>
</dbReference>
<reference evidence="1 2" key="1">
    <citation type="submission" date="2018-05" db="EMBL/GenBank/DDBJ databases">
        <title>Freshwater and sediment microbial communities from various areas in North America, analyzing microbe dynamics in response to fracking.</title>
        <authorList>
            <person name="Lamendella R."/>
        </authorList>
    </citation>
    <scope>NUCLEOTIDE SEQUENCE [LARGE SCALE GENOMIC DNA]</scope>
    <source>
        <strain evidence="1 2">DB-3</strain>
    </source>
</reference>
<dbReference type="AlphaFoldDB" id="A0A855XZT6"/>
<comment type="caution">
    <text evidence="1">The sequence shown here is derived from an EMBL/GenBank/DDBJ whole genome shotgun (WGS) entry which is preliminary data.</text>
</comment>
<name>A0A855XZT6_9BACL</name>
<evidence type="ECO:0000313" key="2">
    <source>
        <dbReference type="Proteomes" id="UP000247078"/>
    </source>
</evidence>
<accession>A0A855XZT6</accession>